<proteinExistence type="predicted"/>
<dbReference type="AlphaFoldDB" id="A0A423TUM8"/>
<dbReference type="PANTHER" id="PTHR43243">
    <property type="entry name" value="INNER MEMBRANE TRANSPORTER YGJI-RELATED"/>
    <property type="match status" value="1"/>
</dbReference>
<sequence length="158" mass="17313">MAWQLQMQTMIYKSILRCRLRGVRRKVPSRWGAVHPRVYATLGELPAVLVASTLLLDLYSRPSHCSEYLDAATNHTLSRLLTFPLPEYRYLAPHCDLFAATLLVFSTLMIVAGTKVVCQVAAAGVGVSVLVLTAVSCTALLAADTRNWTHPPGFFPAG</sequence>
<evidence type="ECO:0000313" key="4">
    <source>
        <dbReference type="Proteomes" id="UP000283509"/>
    </source>
</evidence>
<name>A0A423TUM8_PENVA</name>
<protein>
    <submittedName>
        <fullName evidence="3">Uncharacterized protein</fullName>
    </submittedName>
</protein>
<keyword evidence="4" id="KW-1185">Reference proteome</keyword>
<evidence type="ECO:0000313" key="3">
    <source>
        <dbReference type="EMBL" id="ROT80141.1"/>
    </source>
</evidence>
<dbReference type="PANTHER" id="PTHR43243:SF4">
    <property type="entry name" value="CATIONIC AMINO ACID TRANSPORTER 4"/>
    <property type="match status" value="1"/>
</dbReference>
<reference evidence="3 4" key="1">
    <citation type="submission" date="2018-04" db="EMBL/GenBank/DDBJ databases">
        <authorList>
            <person name="Zhang X."/>
            <person name="Yuan J."/>
            <person name="Li F."/>
            <person name="Xiang J."/>
        </authorList>
    </citation>
    <scope>NUCLEOTIDE SEQUENCE [LARGE SCALE GENOMIC DNA]</scope>
    <source>
        <tissue evidence="3">Muscle</tissue>
    </source>
</reference>
<accession>A0A423TUM8</accession>
<reference evidence="3 4" key="2">
    <citation type="submission" date="2019-01" db="EMBL/GenBank/DDBJ databases">
        <title>The decoding of complex shrimp genome reveals the adaptation for benthos swimmer, frequently molting mechanism and breeding impact on genome.</title>
        <authorList>
            <person name="Sun Y."/>
            <person name="Gao Y."/>
            <person name="Yu Y."/>
        </authorList>
    </citation>
    <scope>NUCLEOTIDE SEQUENCE [LARGE SCALE GENOMIC DNA]</scope>
    <source>
        <tissue evidence="3">Muscle</tissue>
    </source>
</reference>
<dbReference type="GO" id="GO:0005886">
    <property type="term" value="C:plasma membrane"/>
    <property type="evidence" value="ECO:0007669"/>
    <property type="project" value="TreeGrafter"/>
</dbReference>
<keyword evidence="2" id="KW-0472">Membrane</keyword>
<keyword evidence="1" id="KW-0813">Transport</keyword>
<feature type="transmembrane region" description="Helical" evidence="2">
    <location>
        <begin position="97"/>
        <end position="114"/>
    </location>
</feature>
<gene>
    <name evidence="3" type="ORF">C7M84_001139</name>
</gene>
<dbReference type="EMBL" id="QCYY01001149">
    <property type="protein sequence ID" value="ROT80141.1"/>
    <property type="molecule type" value="Genomic_DNA"/>
</dbReference>
<dbReference type="Gene3D" id="1.20.1740.10">
    <property type="entry name" value="Amino acid/polyamine transporter I"/>
    <property type="match status" value="1"/>
</dbReference>
<evidence type="ECO:0000256" key="2">
    <source>
        <dbReference type="SAM" id="Phobius"/>
    </source>
</evidence>
<feature type="transmembrane region" description="Helical" evidence="2">
    <location>
        <begin position="120"/>
        <end position="143"/>
    </location>
</feature>
<organism evidence="3 4">
    <name type="scientific">Penaeus vannamei</name>
    <name type="common">Whiteleg shrimp</name>
    <name type="synonym">Litopenaeus vannamei</name>
    <dbReference type="NCBI Taxonomy" id="6689"/>
    <lineage>
        <taxon>Eukaryota</taxon>
        <taxon>Metazoa</taxon>
        <taxon>Ecdysozoa</taxon>
        <taxon>Arthropoda</taxon>
        <taxon>Crustacea</taxon>
        <taxon>Multicrustacea</taxon>
        <taxon>Malacostraca</taxon>
        <taxon>Eumalacostraca</taxon>
        <taxon>Eucarida</taxon>
        <taxon>Decapoda</taxon>
        <taxon>Dendrobranchiata</taxon>
        <taxon>Penaeoidea</taxon>
        <taxon>Penaeidae</taxon>
        <taxon>Penaeus</taxon>
    </lineage>
</organism>
<keyword evidence="2" id="KW-1133">Transmembrane helix</keyword>
<dbReference type="GO" id="GO:0015171">
    <property type="term" value="F:amino acid transmembrane transporter activity"/>
    <property type="evidence" value="ECO:0007669"/>
    <property type="project" value="TreeGrafter"/>
</dbReference>
<dbReference type="Proteomes" id="UP000283509">
    <property type="component" value="Unassembled WGS sequence"/>
</dbReference>
<keyword evidence="2" id="KW-0812">Transmembrane</keyword>
<evidence type="ECO:0000256" key="1">
    <source>
        <dbReference type="ARBA" id="ARBA00022448"/>
    </source>
</evidence>
<comment type="caution">
    <text evidence="3">The sequence shown here is derived from an EMBL/GenBank/DDBJ whole genome shotgun (WGS) entry which is preliminary data.</text>
</comment>